<keyword evidence="6" id="KW-0418">Kinase</keyword>
<accession>A0ABV0J725</accession>
<keyword evidence="12" id="KW-0547">Nucleotide-binding</keyword>
<dbReference type="PRINTS" id="PR00344">
    <property type="entry name" value="BCTRLSENSOR"/>
</dbReference>
<evidence type="ECO:0000313" key="12">
    <source>
        <dbReference type="EMBL" id="MEP0817567.1"/>
    </source>
</evidence>
<sequence length="653" mass="72802">MQVQNPSSPHSYEIAVPQPHLYKRSLTSEASFQRVKQWVHGASIRRKIGSGYAVAIGVALLGTTAGLTVGDYYQNQAQKQLTRAVKQEQLLSELQRNVLHMRLHHHEFVPLLEKPALFEAKHDHFLSHIDKTQKILPSLQSVAATENSPTLTQFLQSSQGIVRDYFQQMEVFLRETNPQELSTTELKARQAWLLQFSTSAASLKFDGLLDNLVQLIESNRQEQQRAEVALADAKTLRTEIIALSMVLSVSIAAILAVLTSRAIARPLESVTKVAQRATKESNFELQAPITTQDEVGLLAAALNGLMQCVTEHTHELQTVHQTLEKRVEERTAELWRKNEQLAEAHDHLQQLNGELVSQAHELHQALQELRQTQAQLIQTEKMSSLGQMVAGFAHEINNPITFVAANLNYANTYMTQLISLVQLYQQQYPHPPAVLQAQIADLDVGFVVDDLPKVLTSMQAGTDRIRQLVLSLRNFSRLDEAEMKPVDIHEGIDNTLLILNHRLAPEISIVKQYSKLPLVECYPAQLNQVFMHLLNNAIDALVSPSNQARKQITIETEVLKFNQIKICIADNGPGISSEFSSKLFDPFFTTKPVGQGTGLGLAICYQVIEKHHGKIEVTSEIGRGAKFMITLPIQAISSANSAALPAKEFVKAI</sequence>
<evidence type="ECO:0000256" key="3">
    <source>
        <dbReference type="ARBA" id="ARBA00012438"/>
    </source>
</evidence>
<keyword evidence="9" id="KW-1133">Transmembrane helix</keyword>
<feature type="transmembrane region" description="Helical" evidence="9">
    <location>
        <begin position="240"/>
        <end position="258"/>
    </location>
</feature>
<evidence type="ECO:0000259" key="10">
    <source>
        <dbReference type="PROSITE" id="PS50109"/>
    </source>
</evidence>
<evidence type="ECO:0000256" key="9">
    <source>
        <dbReference type="SAM" id="Phobius"/>
    </source>
</evidence>
<dbReference type="PANTHER" id="PTHR43065">
    <property type="entry name" value="SENSOR HISTIDINE KINASE"/>
    <property type="match status" value="1"/>
</dbReference>
<evidence type="ECO:0000256" key="7">
    <source>
        <dbReference type="ARBA" id="ARBA00023012"/>
    </source>
</evidence>
<dbReference type="SMART" id="SM00387">
    <property type="entry name" value="HATPase_c"/>
    <property type="match status" value="1"/>
</dbReference>
<dbReference type="SMART" id="SM00388">
    <property type="entry name" value="HisKA"/>
    <property type="match status" value="1"/>
</dbReference>
<comment type="caution">
    <text evidence="12">The sequence shown here is derived from an EMBL/GenBank/DDBJ whole genome shotgun (WGS) entry which is preliminary data.</text>
</comment>
<comment type="catalytic activity">
    <reaction evidence="1">
        <text>ATP + protein L-histidine = ADP + protein N-phospho-L-histidine.</text>
        <dbReference type="EC" id="2.7.13.3"/>
    </reaction>
</comment>
<feature type="transmembrane region" description="Helical" evidence="9">
    <location>
        <begin position="52"/>
        <end position="73"/>
    </location>
</feature>
<keyword evidence="5" id="KW-0808">Transferase</keyword>
<keyword evidence="7" id="KW-0902">Two-component regulatory system</keyword>
<dbReference type="CDD" id="cd06225">
    <property type="entry name" value="HAMP"/>
    <property type="match status" value="1"/>
</dbReference>
<dbReference type="InterPro" id="IPR003661">
    <property type="entry name" value="HisK_dim/P_dom"/>
</dbReference>
<organism evidence="12 13">
    <name type="scientific">Trichocoleus desertorum GB2-A4</name>
    <dbReference type="NCBI Taxonomy" id="2933944"/>
    <lineage>
        <taxon>Bacteria</taxon>
        <taxon>Bacillati</taxon>
        <taxon>Cyanobacteriota</taxon>
        <taxon>Cyanophyceae</taxon>
        <taxon>Leptolyngbyales</taxon>
        <taxon>Trichocoleusaceae</taxon>
        <taxon>Trichocoleus</taxon>
    </lineage>
</organism>
<dbReference type="GO" id="GO:0005524">
    <property type="term" value="F:ATP binding"/>
    <property type="evidence" value="ECO:0007669"/>
    <property type="project" value="UniProtKB-KW"/>
</dbReference>
<protein>
    <recommendedName>
        <fullName evidence="3">histidine kinase</fullName>
        <ecNumber evidence="3">2.7.13.3</ecNumber>
    </recommendedName>
</protein>
<feature type="coiled-coil region" evidence="8">
    <location>
        <begin position="348"/>
        <end position="382"/>
    </location>
</feature>
<gene>
    <name evidence="12" type="ORF">NC998_10710</name>
</gene>
<dbReference type="EMBL" id="JAMPKM010000005">
    <property type="protein sequence ID" value="MEP0817567.1"/>
    <property type="molecule type" value="Genomic_DNA"/>
</dbReference>
<dbReference type="Gene3D" id="1.10.287.130">
    <property type="match status" value="1"/>
</dbReference>
<dbReference type="PROSITE" id="PS50885">
    <property type="entry name" value="HAMP"/>
    <property type="match status" value="1"/>
</dbReference>
<dbReference type="InterPro" id="IPR005467">
    <property type="entry name" value="His_kinase_dom"/>
</dbReference>
<reference evidence="12 13" key="1">
    <citation type="submission" date="2022-04" db="EMBL/GenBank/DDBJ databases">
        <title>Positive selection, recombination, and allopatry shape intraspecific diversity of widespread and dominant cyanobacteria.</title>
        <authorList>
            <person name="Wei J."/>
            <person name="Shu W."/>
            <person name="Hu C."/>
        </authorList>
    </citation>
    <scope>NUCLEOTIDE SEQUENCE [LARGE SCALE GENOMIC DNA]</scope>
    <source>
        <strain evidence="12 13">GB2-A4</strain>
    </source>
</reference>
<evidence type="ECO:0000256" key="2">
    <source>
        <dbReference type="ARBA" id="ARBA00004370"/>
    </source>
</evidence>
<dbReference type="SMART" id="SM00304">
    <property type="entry name" value="HAMP"/>
    <property type="match status" value="1"/>
</dbReference>
<dbReference type="Gene3D" id="6.10.340.10">
    <property type="match status" value="1"/>
</dbReference>
<keyword evidence="9" id="KW-0812">Transmembrane</keyword>
<name>A0ABV0J725_9CYAN</name>
<proteinExistence type="predicted"/>
<dbReference type="SUPFAM" id="SSF55874">
    <property type="entry name" value="ATPase domain of HSP90 chaperone/DNA topoisomerase II/histidine kinase"/>
    <property type="match status" value="1"/>
</dbReference>
<dbReference type="InterPro" id="IPR003660">
    <property type="entry name" value="HAMP_dom"/>
</dbReference>
<evidence type="ECO:0000256" key="8">
    <source>
        <dbReference type="SAM" id="Coils"/>
    </source>
</evidence>
<evidence type="ECO:0000256" key="6">
    <source>
        <dbReference type="ARBA" id="ARBA00022777"/>
    </source>
</evidence>
<dbReference type="PANTHER" id="PTHR43065:SF50">
    <property type="entry name" value="HISTIDINE KINASE"/>
    <property type="match status" value="1"/>
</dbReference>
<evidence type="ECO:0000259" key="11">
    <source>
        <dbReference type="PROSITE" id="PS50885"/>
    </source>
</evidence>
<dbReference type="SUPFAM" id="SSF47384">
    <property type="entry name" value="Homodimeric domain of signal transducing histidine kinase"/>
    <property type="match status" value="1"/>
</dbReference>
<dbReference type="Gene3D" id="3.30.565.10">
    <property type="entry name" value="Histidine kinase-like ATPase, C-terminal domain"/>
    <property type="match status" value="1"/>
</dbReference>
<dbReference type="EC" id="2.7.13.3" evidence="3"/>
<dbReference type="InterPro" id="IPR036890">
    <property type="entry name" value="HATPase_C_sf"/>
</dbReference>
<dbReference type="Pfam" id="PF00672">
    <property type="entry name" value="HAMP"/>
    <property type="match status" value="1"/>
</dbReference>
<dbReference type="Proteomes" id="UP001464891">
    <property type="component" value="Unassembled WGS sequence"/>
</dbReference>
<keyword evidence="8" id="KW-0175">Coiled coil</keyword>
<keyword evidence="9" id="KW-0472">Membrane</keyword>
<evidence type="ECO:0000256" key="5">
    <source>
        <dbReference type="ARBA" id="ARBA00022679"/>
    </source>
</evidence>
<keyword evidence="13" id="KW-1185">Reference proteome</keyword>
<evidence type="ECO:0000256" key="1">
    <source>
        <dbReference type="ARBA" id="ARBA00000085"/>
    </source>
</evidence>
<keyword evidence="12" id="KW-0067">ATP-binding</keyword>
<dbReference type="Pfam" id="PF02518">
    <property type="entry name" value="HATPase_c"/>
    <property type="match status" value="1"/>
</dbReference>
<feature type="domain" description="HAMP" evidence="11">
    <location>
        <begin position="261"/>
        <end position="314"/>
    </location>
</feature>
<comment type="subcellular location">
    <subcellularLocation>
        <location evidence="2">Membrane</location>
    </subcellularLocation>
</comment>
<evidence type="ECO:0000313" key="13">
    <source>
        <dbReference type="Proteomes" id="UP001464891"/>
    </source>
</evidence>
<dbReference type="InterPro" id="IPR036097">
    <property type="entry name" value="HisK_dim/P_sf"/>
</dbReference>
<evidence type="ECO:0000256" key="4">
    <source>
        <dbReference type="ARBA" id="ARBA00022553"/>
    </source>
</evidence>
<dbReference type="PROSITE" id="PS50109">
    <property type="entry name" value="HIS_KIN"/>
    <property type="match status" value="1"/>
</dbReference>
<keyword evidence="4" id="KW-0597">Phosphoprotein</keyword>
<dbReference type="InterPro" id="IPR004358">
    <property type="entry name" value="Sig_transdc_His_kin-like_C"/>
</dbReference>
<feature type="domain" description="Histidine kinase" evidence="10">
    <location>
        <begin position="391"/>
        <end position="635"/>
    </location>
</feature>
<dbReference type="RefSeq" id="WP_190435743.1">
    <property type="nucleotide sequence ID" value="NZ_JAMPKM010000005.1"/>
</dbReference>
<dbReference type="InterPro" id="IPR003594">
    <property type="entry name" value="HATPase_dom"/>
</dbReference>